<dbReference type="Proteomes" id="UP000601223">
    <property type="component" value="Unassembled WGS sequence"/>
</dbReference>
<evidence type="ECO:0000313" key="1">
    <source>
        <dbReference type="EMBL" id="GIF80536.1"/>
    </source>
</evidence>
<comment type="caution">
    <text evidence="1">The sequence shown here is derived from an EMBL/GenBank/DDBJ whole genome shotgun (WGS) entry which is preliminary data.</text>
</comment>
<accession>A0A8J3JH20</accession>
<name>A0A8J3JH20_9ACTN</name>
<gene>
    <name evidence="1" type="ORF">Cba03nite_18850</name>
</gene>
<organism evidence="1 2">
    <name type="scientific">Catellatospora bangladeshensis</name>
    <dbReference type="NCBI Taxonomy" id="310355"/>
    <lineage>
        <taxon>Bacteria</taxon>
        <taxon>Bacillati</taxon>
        <taxon>Actinomycetota</taxon>
        <taxon>Actinomycetes</taxon>
        <taxon>Micromonosporales</taxon>
        <taxon>Micromonosporaceae</taxon>
        <taxon>Catellatospora</taxon>
    </lineage>
</organism>
<reference evidence="1 2" key="1">
    <citation type="submission" date="2021-01" db="EMBL/GenBank/DDBJ databases">
        <title>Whole genome shotgun sequence of Catellatospora bangladeshensis NBRC 107357.</title>
        <authorList>
            <person name="Komaki H."/>
            <person name="Tamura T."/>
        </authorList>
    </citation>
    <scope>NUCLEOTIDE SEQUENCE [LARGE SCALE GENOMIC DNA]</scope>
    <source>
        <strain evidence="1 2">NBRC 107357</strain>
    </source>
</reference>
<sequence>MLAYARRMDHGPTSPELARQVLDRYARAVGDAGRAAAAADPGVAAMLDQATATVGDALDPNRRPPLVELASYADGLTDRATSLGWRMPDPTTVDWRRADQITWRLVAVCELATAVQDEDVTAA</sequence>
<evidence type="ECO:0000313" key="2">
    <source>
        <dbReference type="Proteomes" id="UP000601223"/>
    </source>
</evidence>
<dbReference type="Pfam" id="PF19939">
    <property type="entry name" value="DUF6401"/>
    <property type="match status" value="1"/>
</dbReference>
<dbReference type="InterPro" id="IPR045647">
    <property type="entry name" value="DUF6401"/>
</dbReference>
<keyword evidence="2" id="KW-1185">Reference proteome</keyword>
<dbReference type="EMBL" id="BONF01000010">
    <property type="protein sequence ID" value="GIF80536.1"/>
    <property type="molecule type" value="Genomic_DNA"/>
</dbReference>
<dbReference type="AlphaFoldDB" id="A0A8J3JH20"/>
<proteinExistence type="predicted"/>
<protein>
    <submittedName>
        <fullName evidence="1">Uncharacterized protein</fullName>
    </submittedName>
</protein>